<protein>
    <submittedName>
        <fullName evidence="1">Molybdate ABC transporter substrate-binding protein</fullName>
    </submittedName>
</protein>
<dbReference type="SUPFAM" id="SSF53850">
    <property type="entry name" value="Periplasmic binding protein-like II"/>
    <property type="match status" value="1"/>
</dbReference>
<dbReference type="OrthoDB" id="8902433at2"/>
<dbReference type="GO" id="GO:0030973">
    <property type="term" value="F:molybdate ion binding"/>
    <property type="evidence" value="ECO:0007669"/>
    <property type="project" value="TreeGrafter"/>
</dbReference>
<gene>
    <name evidence="1" type="ORF">CAL19_02475</name>
</gene>
<dbReference type="PANTHER" id="PTHR30632:SF11">
    <property type="entry name" value="BLR4797 PROTEIN"/>
    <property type="match status" value="1"/>
</dbReference>
<dbReference type="Proteomes" id="UP000216947">
    <property type="component" value="Unassembled WGS sequence"/>
</dbReference>
<accession>A0A261RJP2</accession>
<keyword evidence="2" id="KW-1185">Reference proteome</keyword>
<dbReference type="AlphaFoldDB" id="A0A261RJP2"/>
<evidence type="ECO:0000313" key="2">
    <source>
        <dbReference type="Proteomes" id="UP000216947"/>
    </source>
</evidence>
<dbReference type="PANTHER" id="PTHR30632">
    <property type="entry name" value="MOLYBDATE-BINDING PERIPLASMIC PROTEIN"/>
    <property type="match status" value="1"/>
</dbReference>
<organism evidence="1 2">
    <name type="scientific">Bordetella genomosp. 7</name>
    <dbReference type="NCBI Taxonomy" id="1416805"/>
    <lineage>
        <taxon>Bacteria</taxon>
        <taxon>Pseudomonadati</taxon>
        <taxon>Pseudomonadota</taxon>
        <taxon>Betaproteobacteria</taxon>
        <taxon>Burkholderiales</taxon>
        <taxon>Alcaligenaceae</taxon>
        <taxon>Bordetella</taxon>
    </lineage>
</organism>
<dbReference type="EMBL" id="NEVK01000003">
    <property type="protein sequence ID" value="OZI25249.1"/>
    <property type="molecule type" value="Genomic_DNA"/>
</dbReference>
<dbReference type="InterPro" id="IPR050682">
    <property type="entry name" value="ModA/WtpA"/>
</dbReference>
<dbReference type="GO" id="GO:0015689">
    <property type="term" value="P:molybdate ion transport"/>
    <property type="evidence" value="ECO:0007669"/>
    <property type="project" value="TreeGrafter"/>
</dbReference>
<sequence>MPTIHLFSGGAAQGLVKALEPDFMRESGGGIQGTFGAVGMMKEKLLRGEQCDLVILSQKLVDELAADGHVVPASMRAIGVVHTGIAVRDADAAVDVGDADALGRALRNAKAIYFPDPEKATAGIHFMGVLKKLGLDLELADRLRPYPNGATAMREMASAGTGVIGCTQVSEIVSTPGVRLVASLPPEFALATTYTAAVTSRAAEPALAARLIDLLTRPETLADRRNAGIE</sequence>
<evidence type="ECO:0000313" key="1">
    <source>
        <dbReference type="EMBL" id="OZI25249.1"/>
    </source>
</evidence>
<dbReference type="RefSeq" id="WP_094795936.1">
    <property type="nucleotide sequence ID" value="NZ_NEVI01000003.1"/>
</dbReference>
<comment type="caution">
    <text evidence="1">The sequence shown here is derived from an EMBL/GenBank/DDBJ whole genome shotgun (WGS) entry which is preliminary data.</text>
</comment>
<reference evidence="2" key="1">
    <citation type="submission" date="2017-05" db="EMBL/GenBank/DDBJ databases">
        <title>Complete and WGS of Bordetella genogroups.</title>
        <authorList>
            <person name="Spilker T."/>
            <person name="Lipuma J."/>
        </authorList>
    </citation>
    <scope>NUCLEOTIDE SEQUENCE [LARGE SCALE GENOMIC DNA]</scope>
    <source>
        <strain evidence="2">AU18089</strain>
    </source>
</reference>
<name>A0A261RJP2_9BORD</name>
<dbReference type="Gene3D" id="3.40.190.10">
    <property type="entry name" value="Periplasmic binding protein-like II"/>
    <property type="match status" value="2"/>
</dbReference>
<proteinExistence type="predicted"/>
<dbReference type="Pfam" id="PF13531">
    <property type="entry name" value="SBP_bac_11"/>
    <property type="match status" value="1"/>
</dbReference>